<dbReference type="InterPro" id="IPR050595">
    <property type="entry name" value="Bact_response_regulator"/>
</dbReference>
<dbReference type="EMBL" id="QXDL01000057">
    <property type="protein sequence ID" value="RIH85528.1"/>
    <property type="molecule type" value="Genomic_DNA"/>
</dbReference>
<protein>
    <submittedName>
        <fullName evidence="4">Response regulator MprA</fullName>
    </submittedName>
</protein>
<dbReference type="SMART" id="SM00448">
    <property type="entry name" value="REC"/>
    <property type="match status" value="1"/>
</dbReference>
<evidence type="ECO:0000256" key="2">
    <source>
        <dbReference type="PROSITE-ProRule" id="PRU00169"/>
    </source>
</evidence>
<dbReference type="AlphaFoldDB" id="A0A399ENF8"/>
<dbReference type="PROSITE" id="PS50110">
    <property type="entry name" value="RESPONSE_REGULATORY"/>
    <property type="match status" value="1"/>
</dbReference>
<dbReference type="GO" id="GO:0000160">
    <property type="term" value="P:phosphorelay signal transduction system"/>
    <property type="evidence" value="ECO:0007669"/>
    <property type="project" value="InterPro"/>
</dbReference>
<accession>A0A399ENF8</accession>
<evidence type="ECO:0000256" key="1">
    <source>
        <dbReference type="ARBA" id="ARBA00022553"/>
    </source>
</evidence>
<dbReference type="SUPFAM" id="SSF52172">
    <property type="entry name" value="CheY-like"/>
    <property type="match status" value="1"/>
</dbReference>
<dbReference type="PANTHER" id="PTHR44591:SF3">
    <property type="entry name" value="RESPONSE REGULATORY DOMAIN-CONTAINING PROTEIN"/>
    <property type="match status" value="1"/>
</dbReference>
<feature type="modified residue" description="4-aspartylphosphate" evidence="2">
    <location>
        <position position="52"/>
    </location>
</feature>
<sequence length="120" mass="13178">MALILVVDDEASIRSFLRRTLSLYGHEVMVGETGLQAVEITAERCPDLMILDYNLPGLDGLEVLEAVARRCPSHKVLMLTGREDHEVEDRAVALGVGAFVQKPIDLNRLIALVDALLESP</sequence>
<keyword evidence="1 2" id="KW-0597">Phosphoprotein</keyword>
<dbReference type="OrthoDB" id="5700660at2"/>
<name>A0A399ENF8_9DEIN</name>
<reference evidence="4 5" key="1">
    <citation type="submission" date="2018-08" db="EMBL/GenBank/DDBJ databases">
        <title>Meiothermus terrae DSM 26712 genome sequencing project.</title>
        <authorList>
            <person name="Da Costa M.S."/>
            <person name="Albuquerque L."/>
            <person name="Raposo P."/>
            <person name="Froufe H.J.C."/>
            <person name="Barroso C.S."/>
            <person name="Egas C."/>
        </authorList>
    </citation>
    <scope>NUCLEOTIDE SEQUENCE [LARGE SCALE GENOMIC DNA]</scope>
    <source>
        <strain evidence="4 5">DSM 26712</strain>
    </source>
</reference>
<dbReference type="Pfam" id="PF00072">
    <property type="entry name" value="Response_reg"/>
    <property type="match status" value="1"/>
</dbReference>
<evidence type="ECO:0000259" key="3">
    <source>
        <dbReference type="PROSITE" id="PS50110"/>
    </source>
</evidence>
<gene>
    <name evidence="4" type="primary">mprA_5</name>
    <name evidence="4" type="ORF">Mterra_01673</name>
</gene>
<feature type="domain" description="Response regulatory" evidence="3">
    <location>
        <begin position="3"/>
        <end position="117"/>
    </location>
</feature>
<dbReference type="Proteomes" id="UP000265715">
    <property type="component" value="Unassembled WGS sequence"/>
</dbReference>
<dbReference type="InterPro" id="IPR011006">
    <property type="entry name" value="CheY-like_superfamily"/>
</dbReference>
<organism evidence="4 5">
    <name type="scientific">Calidithermus terrae</name>
    <dbReference type="NCBI Taxonomy" id="1408545"/>
    <lineage>
        <taxon>Bacteria</taxon>
        <taxon>Thermotogati</taxon>
        <taxon>Deinococcota</taxon>
        <taxon>Deinococci</taxon>
        <taxon>Thermales</taxon>
        <taxon>Thermaceae</taxon>
        <taxon>Calidithermus</taxon>
    </lineage>
</organism>
<dbReference type="Gene3D" id="3.40.50.2300">
    <property type="match status" value="1"/>
</dbReference>
<evidence type="ECO:0000313" key="5">
    <source>
        <dbReference type="Proteomes" id="UP000265715"/>
    </source>
</evidence>
<evidence type="ECO:0000313" key="4">
    <source>
        <dbReference type="EMBL" id="RIH85528.1"/>
    </source>
</evidence>
<comment type="caution">
    <text evidence="4">The sequence shown here is derived from an EMBL/GenBank/DDBJ whole genome shotgun (WGS) entry which is preliminary data.</text>
</comment>
<dbReference type="PANTHER" id="PTHR44591">
    <property type="entry name" value="STRESS RESPONSE REGULATOR PROTEIN 1"/>
    <property type="match status" value="1"/>
</dbReference>
<dbReference type="RefSeq" id="WP_119314799.1">
    <property type="nucleotide sequence ID" value="NZ_QXDL01000057.1"/>
</dbReference>
<keyword evidence="5" id="KW-1185">Reference proteome</keyword>
<dbReference type="InterPro" id="IPR001789">
    <property type="entry name" value="Sig_transdc_resp-reg_receiver"/>
</dbReference>
<dbReference type="CDD" id="cd00156">
    <property type="entry name" value="REC"/>
    <property type="match status" value="1"/>
</dbReference>
<proteinExistence type="predicted"/>